<dbReference type="AlphaFoldDB" id="A0AAV5SW83"/>
<gene>
    <name evidence="3" type="ORF">PENTCL1PPCAC_9787</name>
</gene>
<dbReference type="Proteomes" id="UP001432027">
    <property type="component" value="Unassembled WGS sequence"/>
</dbReference>
<keyword evidence="4" id="KW-1185">Reference proteome</keyword>
<feature type="non-terminal residue" evidence="3">
    <location>
        <position position="1"/>
    </location>
</feature>
<comment type="caution">
    <text evidence="3">The sequence shown here is derived from an EMBL/GenBank/DDBJ whole genome shotgun (WGS) entry which is preliminary data.</text>
</comment>
<evidence type="ECO:0000313" key="3">
    <source>
        <dbReference type="EMBL" id="GMS87612.1"/>
    </source>
</evidence>
<reference evidence="3" key="1">
    <citation type="submission" date="2023-10" db="EMBL/GenBank/DDBJ databases">
        <title>Genome assembly of Pristionchus species.</title>
        <authorList>
            <person name="Yoshida K."/>
            <person name="Sommer R.J."/>
        </authorList>
    </citation>
    <scope>NUCLEOTIDE SEQUENCE</scope>
    <source>
        <strain evidence="3">RS0144</strain>
    </source>
</reference>
<evidence type="ECO:0000259" key="2">
    <source>
        <dbReference type="PROSITE" id="PS50825"/>
    </source>
</evidence>
<dbReference type="InterPro" id="IPR003410">
    <property type="entry name" value="HYR_dom"/>
</dbReference>
<sequence length="106" mass="11607">VYTARDAAGNVGRCEFDLFVAPNHCALPEYKNDDHGWMNLTSPLDGVGSAYAAWVSCDDPHFPLPGPQFYTCDVLGQWHRSVMAPAITLPVCGITDDPLQTVRLTK</sequence>
<feature type="domain" description="HYR" evidence="2">
    <location>
        <begin position="1"/>
        <end position="22"/>
    </location>
</feature>
<dbReference type="PROSITE" id="PS50825">
    <property type="entry name" value="HYR"/>
    <property type="match status" value="1"/>
</dbReference>
<evidence type="ECO:0000256" key="1">
    <source>
        <dbReference type="ARBA" id="ARBA00022737"/>
    </source>
</evidence>
<keyword evidence="1" id="KW-0677">Repeat</keyword>
<proteinExistence type="predicted"/>
<protein>
    <recommendedName>
        <fullName evidence="2">HYR domain-containing protein</fullName>
    </recommendedName>
</protein>
<dbReference type="EMBL" id="BTSX01000003">
    <property type="protein sequence ID" value="GMS87612.1"/>
    <property type="molecule type" value="Genomic_DNA"/>
</dbReference>
<organism evidence="3 4">
    <name type="scientific">Pristionchus entomophagus</name>
    <dbReference type="NCBI Taxonomy" id="358040"/>
    <lineage>
        <taxon>Eukaryota</taxon>
        <taxon>Metazoa</taxon>
        <taxon>Ecdysozoa</taxon>
        <taxon>Nematoda</taxon>
        <taxon>Chromadorea</taxon>
        <taxon>Rhabditida</taxon>
        <taxon>Rhabditina</taxon>
        <taxon>Diplogasteromorpha</taxon>
        <taxon>Diplogasteroidea</taxon>
        <taxon>Neodiplogasteridae</taxon>
        <taxon>Pristionchus</taxon>
    </lineage>
</organism>
<evidence type="ECO:0000313" key="4">
    <source>
        <dbReference type="Proteomes" id="UP001432027"/>
    </source>
</evidence>
<name>A0AAV5SW83_9BILA</name>
<accession>A0AAV5SW83</accession>